<feature type="chain" id="PRO_5008295302" description="Thioredoxin-like fold domain-containing protein" evidence="1">
    <location>
        <begin position="25"/>
        <end position="227"/>
    </location>
</feature>
<protein>
    <recommendedName>
        <fullName evidence="2">Thioredoxin-like fold domain-containing protein</fullName>
    </recommendedName>
</protein>
<evidence type="ECO:0000313" key="3">
    <source>
        <dbReference type="EMBL" id="OBA88424.1"/>
    </source>
</evidence>
<gene>
    <name evidence="3" type="ORF">A5642_16930</name>
</gene>
<feature type="signal peptide" evidence="1">
    <location>
        <begin position="1"/>
        <end position="24"/>
    </location>
</feature>
<dbReference type="InterPro" id="IPR036249">
    <property type="entry name" value="Thioredoxin-like_sf"/>
</dbReference>
<dbReference type="RefSeq" id="WP_064858461.1">
    <property type="nucleotide sequence ID" value="NZ_LZSF01000107.1"/>
</dbReference>
<dbReference type="Gene3D" id="3.40.30.10">
    <property type="entry name" value="Glutaredoxin"/>
    <property type="match status" value="1"/>
</dbReference>
<dbReference type="EMBL" id="LZSF01000107">
    <property type="protein sequence ID" value="OBA88424.1"/>
    <property type="molecule type" value="Genomic_DNA"/>
</dbReference>
<evidence type="ECO:0000256" key="1">
    <source>
        <dbReference type="SAM" id="SignalP"/>
    </source>
</evidence>
<dbReference type="PROSITE" id="PS51257">
    <property type="entry name" value="PROKAR_LIPOPROTEIN"/>
    <property type="match status" value="1"/>
</dbReference>
<dbReference type="InterPro" id="IPR012336">
    <property type="entry name" value="Thioredoxin-like_fold"/>
</dbReference>
<comment type="caution">
    <text evidence="3">The sequence shown here is derived from an EMBL/GenBank/DDBJ whole genome shotgun (WGS) entry which is preliminary data.</text>
</comment>
<dbReference type="AlphaFoldDB" id="A0A1A0MSE1"/>
<organism evidence="3 4">
    <name type="scientific">Mycolicibacterium mucogenicum</name>
    <name type="common">Mycobacterium mucogenicum</name>
    <dbReference type="NCBI Taxonomy" id="56689"/>
    <lineage>
        <taxon>Bacteria</taxon>
        <taxon>Bacillati</taxon>
        <taxon>Actinomycetota</taxon>
        <taxon>Actinomycetes</taxon>
        <taxon>Mycobacteriales</taxon>
        <taxon>Mycobacteriaceae</taxon>
        <taxon>Mycolicibacterium</taxon>
    </lineage>
</organism>
<dbReference type="CDD" id="cd02972">
    <property type="entry name" value="DsbA_family"/>
    <property type="match status" value="1"/>
</dbReference>
<evidence type="ECO:0000259" key="2">
    <source>
        <dbReference type="Pfam" id="PF13462"/>
    </source>
</evidence>
<sequence>MRLPRLILASATALALLAGSTACGRTVAGSALRDPDLPGVTLTADGFGIIAGRPDAPAQIEVYTEPQCTHCAHLQDTDGPELKSLIALGLLTVTYRPVTFLDTEYGYSAKVANAMFLAAAHGTSAPALQAYVATLWGHQNPGGSAPSDGQLAGWAADAGVSAEAVATIRSGEHAVDTDEMTMTNETRLQEIRDGDAGTPTVYDLTGNTVVDIQETGWLAKLTAGRQT</sequence>
<dbReference type="Pfam" id="PF13462">
    <property type="entry name" value="Thioredoxin_4"/>
    <property type="match status" value="1"/>
</dbReference>
<proteinExistence type="predicted"/>
<feature type="domain" description="Thioredoxin-like fold" evidence="2">
    <location>
        <begin position="48"/>
        <end position="202"/>
    </location>
</feature>
<accession>A0A1A0MSE1</accession>
<dbReference type="OrthoDB" id="117402at2"/>
<reference evidence="3 4" key="1">
    <citation type="submission" date="2016-06" db="EMBL/GenBank/DDBJ databases">
        <authorList>
            <person name="Kjaerup R.B."/>
            <person name="Dalgaard T.S."/>
            <person name="Juul-Madsen H.R."/>
        </authorList>
    </citation>
    <scope>NUCLEOTIDE SEQUENCE [LARGE SCALE GENOMIC DNA]</scope>
    <source>
        <strain evidence="3 4">1199456.5</strain>
    </source>
</reference>
<dbReference type="Proteomes" id="UP000093962">
    <property type="component" value="Unassembled WGS sequence"/>
</dbReference>
<keyword evidence="1" id="KW-0732">Signal</keyword>
<dbReference type="SUPFAM" id="SSF52833">
    <property type="entry name" value="Thioredoxin-like"/>
    <property type="match status" value="1"/>
</dbReference>
<name>A0A1A0MSE1_MYCMU</name>
<evidence type="ECO:0000313" key="4">
    <source>
        <dbReference type="Proteomes" id="UP000093962"/>
    </source>
</evidence>